<keyword evidence="2" id="KW-0378">Hydrolase</keyword>
<keyword evidence="7" id="KW-1185">Reference proteome</keyword>
<evidence type="ECO:0000259" key="5">
    <source>
        <dbReference type="PROSITE" id="PS50240"/>
    </source>
</evidence>
<gene>
    <name evidence="6" type="ORF">O3G_MSEX012334</name>
</gene>
<dbReference type="EMBL" id="JH668710">
    <property type="protein sequence ID" value="KAG6460958.1"/>
    <property type="molecule type" value="Genomic_DNA"/>
</dbReference>
<protein>
    <recommendedName>
        <fullName evidence="5">Peptidase S1 domain-containing protein</fullName>
    </recommendedName>
</protein>
<evidence type="ECO:0000256" key="3">
    <source>
        <dbReference type="ARBA" id="ARBA00022825"/>
    </source>
</evidence>
<reference evidence="6" key="1">
    <citation type="journal article" date="2016" name="Insect Biochem. Mol. Biol.">
        <title>Multifaceted biological insights from a draft genome sequence of the tobacco hornworm moth, Manduca sexta.</title>
        <authorList>
            <person name="Kanost M.R."/>
            <person name="Arrese E.L."/>
            <person name="Cao X."/>
            <person name="Chen Y.R."/>
            <person name="Chellapilla S."/>
            <person name="Goldsmith M.R."/>
            <person name="Grosse-Wilde E."/>
            <person name="Heckel D.G."/>
            <person name="Herndon N."/>
            <person name="Jiang H."/>
            <person name="Papanicolaou A."/>
            <person name="Qu J."/>
            <person name="Soulages J.L."/>
            <person name="Vogel H."/>
            <person name="Walters J."/>
            <person name="Waterhouse R.M."/>
            <person name="Ahn S.J."/>
            <person name="Almeida F.C."/>
            <person name="An C."/>
            <person name="Aqrawi P."/>
            <person name="Bretschneider A."/>
            <person name="Bryant W.B."/>
            <person name="Bucks S."/>
            <person name="Chao H."/>
            <person name="Chevignon G."/>
            <person name="Christen J.M."/>
            <person name="Clarke D.F."/>
            <person name="Dittmer N.T."/>
            <person name="Ferguson L.C.F."/>
            <person name="Garavelou S."/>
            <person name="Gordon K.H.J."/>
            <person name="Gunaratna R.T."/>
            <person name="Han Y."/>
            <person name="Hauser F."/>
            <person name="He Y."/>
            <person name="Heidel-Fischer H."/>
            <person name="Hirsh A."/>
            <person name="Hu Y."/>
            <person name="Jiang H."/>
            <person name="Kalra D."/>
            <person name="Klinner C."/>
            <person name="Konig C."/>
            <person name="Kovar C."/>
            <person name="Kroll A.R."/>
            <person name="Kuwar S.S."/>
            <person name="Lee S.L."/>
            <person name="Lehman R."/>
            <person name="Li K."/>
            <person name="Li Z."/>
            <person name="Liang H."/>
            <person name="Lovelace S."/>
            <person name="Lu Z."/>
            <person name="Mansfield J.H."/>
            <person name="McCulloch K.J."/>
            <person name="Mathew T."/>
            <person name="Morton B."/>
            <person name="Muzny D.M."/>
            <person name="Neunemann D."/>
            <person name="Ongeri F."/>
            <person name="Pauchet Y."/>
            <person name="Pu L.L."/>
            <person name="Pyrousis I."/>
            <person name="Rao X.J."/>
            <person name="Redding A."/>
            <person name="Roesel C."/>
            <person name="Sanchez-Gracia A."/>
            <person name="Schaack S."/>
            <person name="Shukla A."/>
            <person name="Tetreau G."/>
            <person name="Wang Y."/>
            <person name="Xiong G.H."/>
            <person name="Traut W."/>
            <person name="Walsh T.K."/>
            <person name="Worley K.C."/>
            <person name="Wu D."/>
            <person name="Wu W."/>
            <person name="Wu Y.Q."/>
            <person name="Zhang X."/>
            <person name="Zou Z."/>
            <person name="Zucker H."/>
            <person name="Briscoe A.D."/>
            <person name="Burmester T."/>
            <person name="Clem R.J."/>
            <person name="Feyereisen R."/>
            <person name="Grimmelikhuijzen C.J.P."/>
            <person name="Hamodrakas S.J."/>
            <person name="Hansson B.S."/>
            <person name="Huguet E."/>
            <person name="Jermiin L.S."/>
            <person name="Lan Q."/>
            <person name="Lehman H.K."/>
            <person name="Lorenzen M."/>
            <person name="Merzendorfer H."/>
            <person name="Michalopoulos I."/>
            <person name="Morton D.B."/>
            <person name="Muthukrishnan S."/>
            <person name="Oakeshott J.G."/>
            <person name="Palmer W."/>
            <person name="Park Y."/>
            <person name="Passarelli A.L."/>
            <person name="Rozas J."/>
            <person name="Schwartz L.M."/>
            <person name="Smith W."/>
            <person name="Southgate A."/>
            <person name="Vilcinskas A."/>
            <person name="Vogt R."/>
            <person name="Wang P."/>
            <person name="Werren J."/>
            <person name="Yu X.Q."/>
            <person name="Zhou J.J."/>
            <person name="Brown S.J."/>
            <person name="Scherer S.E."/>
            <person name="Richards S."/>
            <person name="Blissard G.W."/>
        </authorList>
    </citation>
    <scope>NUCLEOTIDE SEQUENCE</scope>
</reference>
<dbReference type="GO" id="GO:0004252">
    <property type="term" value="F:serine-type endopeptidase activity"/>
    <property type="evidence" value="ECO:0007669"/>
    <property type="project" value="InterPro"/>
</dbReference>
<dbReference type="Pfam" id="PF00089">
    <property type="entry name" value="Trypsin"/>
    <property type="match status" value="1"/>
</dbReference>
<evidence type="ECO:0000313" key="7">
    <source>
        <dbReference type="Proteomes" id="UP000791440"/>
    </source>
</evidence>
<dbReference type="PROSITE" id="PS50240">
    <property type="entry name" value="TRYPSIN_DOM"/>
    <property type="match status" value="1"/>
</dbReference>
<dbReference type="PANTHER" id="PTHR24276">
    <property type="entry name" value="POLYSERASE-RELATED"/>
    <property type="match status" value="1"/>
</dbReference>
<dbReference type="InterPro" id="IPR001254">
    <property type="entry name" value="Trypsin_dom"/>
</dbReference>
<keyword evidence="1" id="KW-0645">Protease</keyword>
<keyword evidence="4" id="KW-1015">Disulfide bond</keyword>
<evidence type="ECO:0000256" key="1">
    <source>
        <dbReference type="ARBA" id="ARBA00022670"/>
    </source>
</evidence>
<dbReference type="Proteomes" id="UP000791440">
    <property type="component" value="Unassembled WGS sequence"/>
</dbReference>
<dbReference type="PANTHER" id="PTHR24276:SF96">
    <property type="entry name" value="PEPTIDASE S1 DOMAIN-CONTAINING PROTEIN"/>
    <property type="match status" value="1"/>
</dbReference>
<dbReference type="CDD" id="cd00190">
    <property type="entry name" value="Tryp_SPc"/>
    <property type="match status" value="1"/>
</dbReference>
<evidence type="ECO:0000256" key="4">
    <source>
        <dbReference type="ARBA" id="ARBA00023157"/>
    </source>
</evidence>
<dbReference type="GO" id="GO:0006508">
    <property type="term" value="P:proteolysis"/>
    <property type="evidence" value="ECO:0007669"/>
    <property type="project" value="UniProtKB-KW"/>
</dbReference>
<proteinExistence type="predicted"/>
<dbReference type="AlphaFoldDB" id="A0A921ZPC1"/>
<evidence type="ECO:0000313" key="6">
    <source>
        <dbReference type="EMBL" id="KAG6460958.1"/>
    </source>
</evidence>
<dbReference type="SMART" id="SM00020">
    <property type="entry name" value="Tryp_SPc"/>
    <property type="match status" value="1"/>
</dbReference>
<reference evidence="6" key="2">
    <citation type="submission" date="2020-12" db="EMBL/GenBank/DDBJ databases">
        <authorList>
            <person name="Kanost M."/>
        </authorList>
    </citation>
    <scope>NUCLEOTIDE SEQUENCE</scope>
</reference>
<feature type="domain" description="Peptidase S1" evidence="5">
    <location>
        <begin position="65"/>
        <end position="298"/>
    </location>
</feature>
<dbReference type="InterPro" id="IPR050430">
    <property type="entry name" value="Peptidase_S1"/>
</dbReference>
<dbReference type="EMBL" id="JH668710">
    <property type="protein sequence ID" value="KAG6460959.1"/>
    <property type="molecule type" value="Genomic_DNA"/>
</dbReference>
<name>A0A921ZPC1_MANSE</name>
<sequence length="298" mass="31513">MLLIVLSLLAFASAEELVVLSAPSVFPAPSEGAPVLAAPLHYHEQVGVPEAARIRDEESRVMGRVAGGLGSYLGEHKFFAGLVISLTDGQTSVCGGSLISSNRVLTAATCWFDGQYQASAMLAVLGSVRLFSGGTRVSAASIAVHPRFNYYYFENNLAVLNIPYVSSTSYIQPIVMANANLSYASYTAEIIGFGKTSPGSAITESQTLRDVFVQVLTNDVCRIYYGNLVEPEHMCTSGVGARGACGGDAGGPLILYSSAGNDVLIGVVNFWSSNGCASGYPSGHTRVAHHYNWIRAQL</sequence>
<comment type="caution">
    <text evidence="6">The sequence shown here is derived from an EMBL/GenBank/DDBJ whole genome shotgun (WGS) entry which is preliminary data.</text>
</comment>
<accession>A0A921ZPC1</accession>
<keyword evidence="3" id="KW-0720">Serine protease</keyword>
<organism evidence="6 7">
    <name type="scientific">Manduca sexta</name>
    <name type="common">Tobacco hawkmoth</name>
    <name type="synonym">Tobacco hornworm</name>
    <dbReference type="NCBI Taxonomy" id="7130"/>
    <lineage>
        <taxon>Eukaryota</taxon>
        <taxon>Metazoa</taxon>
        <taxon>Ecdysozoa</taxon>
        <taxon>Arthropoda</taxon>
        <taxon>Hexapoda</taxon>
        <taxon>Insecta</taxon>
        <taxon>Pterygota</taxon>
        <taxon>Neoptera</taxon>
        <taxon>Endopterygota</taxon>
        <taxon>Lepidoptera</taxon>
        <taxon>Glossata</taxon>
        <taxon>Ditrysia</taxon>
        <taxon>Bombycoidea</taxon>
        <taxon>Sphingidae</taxon>
        <taxon>Sphinginae</taxon>
        <taxon>Sphingini</taxon>
        <taxon>Manduca</taxon>
    </lineage>
</organism>
<evidence type="ECO:0000256" key="2">
    <source>
        <dbReference type="ARBA" id="ARBA00022801"/>
    </source>
</evidence>